<dbReference type="PROSITE" id="PS52035">
    <property type="entry name" value="PEPTIDASE_M14"/>
    <property type="match status" value="1"/>
</dbReference>
<dbReference type="PANTHER" id="PTHR11705">
    <property type="entry name" value="PROTEASE FAMILY M14 CARBOXYPEPTIDASE A,B"/>
    <property type="match status" value="1"/>
</dbReference>
<dbReference type="GO" id="GO:0008270">
    <property type="term" value="F:zinc ion binding"/>
    <property type="evidence" value="ECO:0007669"/>
    <property type="project" value="InterPro"/>
</dbReference>
<dbReference type="AlphaFoldDB" id="A0A821PHQ9"/>
<feature type="domain" description="Peptidase M14" evidence="5">
    <location>
        <begin position="45"/>
        <end position="334"/>
    </location>
</feature>
<dbReference type="Proteomes" id="UP000663880">
    <property type="component" value="Unassembled WGS sequence"/>
</dbReference>
<organism evidence="6 7">
    <name type="scientific">Pieris macdunnoughi</name>
    <dbReference type="NCBI Taxonomy" id="345717"/>
    <lineage>
        <taxon>Eukaryota</taxon>
        <taxon>Metazoa</taxon>
        <taxon>Ecdysozoa</taxon>
        <taxon>Arthropoda</taxon>
        <taxon>Hexapoda</taxon>
        <taxon>Insecta</taxon>
        <taxon>Pterygota</taxon>
        <taxon>Neoptera</taxon>
        <taxon>Endopterygota</taxon>
        <taxon>Lepidoptera</taxon>
        <taxon>Glossata</taxon>
        <taxon>Ditrysia</taxon>
        <taxon>Papilionoidea</taxon>
        <taxon>Pieridae</taxon>
        <taxon>Pierinae</taxon>
        <taxon>Pieris</taxon>
    </lineage>
</organism>
<evidence type="ECO:0000313" key="7">
    <source>
        <dbReference type="Proteomes" id="UP000663880"/>
    </source>
</evidence>
<evidence type="ECO:0000259" key="5">
    <source>
        <dbReference type="PROSITE" id="PS52035"/>
    </source>
</evidence>
<comment type="similarity">
    <text evidence="2 3">Belongs to the peptidase M14 family.</text>
</comment>
<dbReference type="SUPFAM" id="SSF53187">
    <property type="entry name" value="Zn-dependent exopeptidases"/>
    <property type="match status" value="1"/>
</dbReference>
<keyword evidence="7" id="KW-1185">Reference proteome</keyword>
<reference evidence="6" key="1">
    <citation type="submission" date="2021-02" db="EMBL/GenBank/DDBJ databases">
        <authorList>
            <person name="Steward A R."/>
        </authorList>
    </citation>
    <scope>NUCLEOTIDE SEQUENCE</scope>
</reference>
<name>A0A821PHQ9_9NEOP</name>
<dbReference type="EMBL" id="CAJOBZ010000006">
    <property type="protein sequence ID" value="CAF4806394.1"/>
    <property type="molecule type" value="Genomic_DNA"/>
</dbReference>
<evidence type="ECO:0000256" key="4">
    <source>
        <dbReference type="SAM" id="SignalP"/>
    </source>
</evidence>
<gene>
    <name evidence="6" type="ORF">PMACD_LOCUS3766</name>
</gene>
<dbReference type="Gene3D" id="3.40.630.10">
    <property type="entry name" value="Zn peptidases"/>
    <property type="match status" value="1"/>
</dbReference>
<feature type="chain" id="PRO_5032410009" description="Peptidase M14 domain-containing protein" evidence="4">
    <location>
        <begin position="21"/>
        <end position="363"/>
    </location>
</feature>
<evidence type="ECO:0000256" key="3">
    <source>
        <dbReference type="PROSITE-ProRule" id="PRU01379"/>
    </source>
</evidence>
<dbReference type="OrthoDB" id="3626597at2759"/>
<feature type="signal peptide" evidence="4">
    <location>
        <begin position="1"/>
        <end position="20"/>
    </location>
</feature>
<evidence type="ECO:0000256" key="1">
    <source>
        <dbReference type="ARBA" id="ARBA00001947"/>
    </source>
</evidence>
<dbReference type="SMART" id="SM00631">
    <property type="entry name" value="Zn_pept"/>
    <property type="match status" value="1"/>
</dbReference>
<proteinExistence type="inferred from homology"/>
<dbReference type="GO" id="GO:0005615">
    <property type="term" value="C:extracellular space"/>
    <property type="evidence" value="ECO:0007669"/>
    <property type="project" value="TreeGrafter"/>
</dbReference>
<comment type="caution">
    <text evidence="3">Lacks conserved residue(s) required for the propagation of feature annotation.</text>
</comment>
<evidence type="ECO:0000313" key="6">
    <source>
        <dbReference type="EMBL" id="CAF4806394.1"/>
    </source>
</evidence>
<dbReference type="PANTHER" id="PTHR11705:SF140">
    <property type="entry name" value="FI02848P-RELATED"/>
    <property type="match status" value="1"/>
</dbReference>
<accession>A0A821PHQ9</accession>
<keyword evidence="4" id="KW-0732">Signal</keyword>
<protein>
    <recommendedName>
        <fullName evidence="5">Peptidase M14 domain-containing protein</fullName>
    </recommendedName>
</protein>
<evidence type="ECO:0000256" key="2">
    <source>
        <dbReference type="ARBA" id="ARBA00005988"/>
    </source>
</evidence>
<dbReference type="Pfam" id="PF00246">
    <property type="entry name" value="Peptidase_M14"/>
    <property type="match status" value="1"/>
</dbReference>
<dbReference type="InterPro" id="IPR000834">
    <property type="entry name" value="Peptidase_M14"/>
</dbReference>
<dbReference type="GO" id="GO:0004181">
    <property type="term" value="F:metallocarboxypeptidase activity"/>
    <property type="evidence" value="ECO:0007669"/>
    <property type="project" value="InterPro"/>
</dbReference>
<sequence>MKNSIPVIITLLWYSFIVNASHCGCKNLSPCYEEMLNSLLDVDEDPCVENVAIGASTIIVYLQALKQFCGHAIKVDEENATFEGRTLYEVVLNTTDEVERQSKPVIVIEAGQEAGSGPVMLALFIIEQIVACEEYSEMMEKVTWVILPCTNPDGQEYLRCGQEPWHKNRKPLQNKLTYGVDISRNFDDSWTTCPVSDNIFSSNYPGPSAASENETQFISNVLAKYKQDLKAYISIRRDGHSILYPFASKGVTRTDLDKAQSIAGEIAGKINQRAGNIQWFLNSSIFDMNGEARCGHSVDFAYNKLGIPYSYEMRVFPDSTTRIMSKFQTFPKGYETSLRNGYFSGIRELYNIVVNEKTRRAGY</sequence>
<comment type="cofactor">
    <cofactor evidence="1">
        <name>Zn(2+)</name>
        <dbReference type="ChEBI" id="CHEBI:29105"/>
    </cofactor>
</comment>
<comment type="caution">
    <text evidence="6">The sequence shown here is derived from an EMBL/GenBank/DDBJ whole genome shotgun (WGS) entry which is preliminary data.</text>
</comment>
<dbReference type="GO" id="GO:0006508">
    <property type="term" value="P:proteolysis"/>
    <property type="evidence" value="ECO:0007669"/>
    <property type="project" value="InterPro"/>
</dbReference>